<keyword evidence="2" id="KW-1003">Cell membrane</keyword>
<dbReference type="InterPro" id="IPR001851">
    <property type="entry name" value="ABC_transp_permease"/>
</dbReference>
<reference evidence="8 9" key="1">
    <citation type="journal article" date="2019" name="Int. J. Syst. Evol. Microbiol.">
        <title>The Global Catalogue of Microorganisms (GCM) 10K type strain sequencing project: providing services to taxonomists for standard genome sequencing and annotation.</title>
        <authorList>
            <consortium name="The Broad Institute Genomics Platform"/>
            <consortium name="The Broad Institute Genome Sequencing Center for Infectious Disease"/>
            <person name="Wu L."/>
            <person name="Ma J."/>
        </authorList>
    </citation>
    <scope>NUCLEOTIDE SEQUENCE [LARGE SCALE GENOMIC DNA]</scope>
    <source>
        <strain evidence="8 9">CGMCC 1.12553</strain>
    </source>
</reference>
<feature type="transmembrane region" description="Helical" evidence="7">
    <location>
        <begin position="147"/>
        <end position="165"/>
    </location>
</feature>
<feature type="transmembrane region" description="Helical" evidence="7">
    <location>
        <begin position="204"/>
        <end position="223"/>
    </location>
</feature>
<sequence>MSSDDTPNTETDAADSDGREPGTNTGQSDAPAAIERLVRASAVERALISVSALLLSVAVGFVLILAAGRMTTCSTAATTYFGVGFCYDPVTVYDLLFLGAFGDLSSDLINGQLATTLSQTTVLMFTGVAVAVAFRAGIFNIGTQGQLVVGALGSAVATLWASTLVSGVVGTLLLLPFGLAVGAFVGGVYGAIPGALKAYADANEVITTIMLNFVATAVALYLVQDHFQDPESVATQTVPLPEYATFPSVIFRARDDFSLVAFVVAAALLVAVYLLIERTSFGYDLRTSGIQPEAAEYGGVDAARTVVASMTLSGALAGMGGAVYVLMIIGNFQTGVPAYGFDGITVSILAGNNPLGVGFAALLFGVLKSGSIVVDVGTDVPPQLVGVLRGLIILFVAMPEFFRMIGTRVWSVRPSGSGGQPVTDGGTVADSRGDVEDDVDAESGVPTEGGERDE</sequence>
<feature type="transmembrane region" description="Helical" evidence="7">
    <location>
        <begin position="306"/>
        <end position="332"/>
    </location>
</feature>
<feature type="transmembrane region" description="Helical" evidence="7">
    <location>
        <begin position="257"/>
        <end position="276"/>
    </location>
</feature>
<dbReference type="CDD" id="cd06580">
    <property type="entry name" value="TM_PBP1_transp_TpRbsC_like"/>
    <property type="match status" value="1"/>
</dbReference>
<gene>
    <name evidence="8" type="ORF">ACFO0N_00500</name>
</gene>
<evidence type="ECO:0000256" key="4">
    <source>
        <dbReference type="ARBA" id="ARBA00022989"/>
    </source>
</evidence>
<dbReference type="RefSeq" id="WP_267624777.1">
    <property type="nucleotide sequence ID" value="NZ_JAODIW010000010.1"/>
</dbReference>
<dbReference type="PANTHER" id="PTHR47089">
    <property type="entry name" value="ABC TRANSPORTER, PERMEASE PROTEIN"/>
    <property type="match status" value="1"/>
</dbReference>
<keyword evidence="5 7" id="KW-0472">Membrane</keyword>
<feature type="transmembrane region" description="Helical" evidence="7">
    <location>
        <begin position="122"/>
        <end position="141"/>
    </location>
</feature>
<proteinExistence type="predicted"/>
<keyword evidence="3 7" id="KW-0812">Transmembrane</keyword>
<feature type="transmembrane region" description="Helical" evidence="7">
    <location>
        <begin position="344"/>
        <end position="367"/>
    </location>
</feature>
<evidence type="ECO:0000313" key="8">
    <source>
        <dbReference type="EMBL" id="MFC4356423.1"/>
    </source>
</evidence>
<dbReference type="EMBL" id="JBHSDS010000001">
    <property type="protein sequence ID" value="MFC4356423.1"/>
    <property type="molecule type" value="Genomic_DNA"/>
</dbReference>
<dbReference type="AlphaFoldDB" id="A0ABD5P6W8"/>
<evidence type="ECO:0000256" key="7">
    <source>
        <dbReference type="SAM" id="Phobius"/>
    </source>
</evidence>
<feature type="transmembrane region" description="Helical" evidence="7">
    <location>
        <begin position="46"/>
        <end position="68"/>
    </location>
</feature>
<accession>A0ABD5P6W8</accession>
<keyword evidence="4 7" id="KW-1133">Transmembrane helix</keyword>
<dbReference type="Proteomes" id="UP001595921">
    <property type="component" value="Unassembled WGS sequence"/>
</dbReference>
<evidence type="ECO:0000256" key="5">
    <source>
        <dbReference type="ARBA" id="ARBA00023136"/>
    </source>
</evidence>
<feature type="region of interest" description="Disordered" evidence="6">
    <location>
        <begin position="413"/>
        <end position="454"/>
    </location>
</feature>
<feature type="transmembrane region" description="Helical" evidence="7">
    <location>
        <begin position="80"/>
        <end position="101"/>
    </location>
</feature>
<evidence type="ECO:0000256" key="3">
    <source>
        <dbReference type="ARBA" id="ARBA00022692"/>
    </source>
</evidence>
<evidence type="ECO:0000256" key="1">
    <source>
        <dbReference type="ARBA" id="ARBA00004651"/>
    </source>
</evidence>
<comment type="subcellular location">
    <subcellularLocation>
        <location evidence="1">Cell membrane</location>
        <topology evidence="1">Multi-pass membrane protein</topology>
    </subcellularLocation>
</comment>
<protein>
    <submittedName>
        <fullName evidence="8">ABC transporter permease</fullName>
    </submittedName>
</protein>
<organism evidence="8 9">
    <name type="scientific">Halobium salinum</name>
    <dbReference type="NCBI Taxonomy" id="1364940"/>
    <lineage>
        <taxon>Archaea</taxon>
        <taxon>Methanobacteriati</taxon>
        <taxon>Methanobacteriota</taxon>
        <taxon>Stenosarchaea group</taxon>
        <taxon>Halobacteria</taxon>
        <taxon>Halobacteriales</taxon>
        <taxon>Haloferacaceae</taxon>
        <taxon>Halobium</taxon>
    </lineage>
</organism>
<dbReference type="Pfam" id="PF02653">
    <property type="entry name" value="BPD_transp_2"/>
    <property type="match status" value="1"/>
</dbReference>
<feature type="compositionally biased region" description="Polar residues" evidence="6">
    <location>
        <begin position="1"/>
        <end position="11"/>
    </location>
</feature>
<evidence type="ECO:0000256" key="2">
    <source>
        <dbReference type="ARBA" id="ARBA00022475"/>
    </source>
</evidence>
<dbReference type="PANTHER" id="PTHR47089:SF1">
    <property type="entry name" value="GUANOSINE ABC TRANSPORTER PERMEASE PROTEIN NUPP"/>
    <property type="match status" value="1"/>
</dbReference>
<comment type="caution">
    <text evidence="8">The sequence shown here is derived from an EMBL/GenBank/DDBJ whole genome shotgun (WGS) entry which is preliminary data.</text>
</comment>
<evidence type="ECO:0000313" key="9">
    <source>
        <dbReference type="Proteomes" id="UP001595921"/>
    </source>
</evidence>
<dbReference type="GO" id="GO:0005886">
    <property type="term" value="C:plasma membrane"/>
    <property type="evidence" value="ECO:0007669"/>
    <property type="project" value="UniProtKB-SubCell"/>
</dbReference>
<feature type="transmembrane region" description="Helical" evidence="7">
    <location>
        <begin position="172"/>
        <end position="192"/>
    </location>
</feature>
<keyword evidence="9" id="KW-1185">Reference proteome</keyword>
<evidence type="ECO:0000256" key="6">
    <source>
        <dbReference type="SAM" id="MobiDB-lite"/>
    </source>
</evidence>
<feature type="region of interest" description="Disordered" evidence="6">
    <location>
        <begin position="1"/>
        <end position="30"/>
    </location>
</feature>
<name>A0ABD5P6W8_9EURY</name>